<organism evidence="6 7">
    <name type="scientific">Intoshia linei</name>
    <dbReference type="NCBI Taxonomy" id="1819745"/>
    <lineage>
        <taxon>Eukaryota</taxon>
        <taxon>Metazoa</taxon>
        <taxon>Spiralia</taxon>
        <taxon>Lophotrochozoa</taxon>
        <taxon>Mesozoa</taxon>
        <taxon>Orthonectida</taxon>
        <taxon>Rhopaluridae</taxon>
        <taxon>Intoshia</taxon>
    </lineage>
</organism>
<keyword evidence="7" id="KW-1185">Reference proteome</keyword>
<dbReference type="AlphaFoldDB" id="A0A177AV31"/>
<dbReference type="InterPro" id="IPR009088">
    <property type="entry name" value="TFIIA_b-brl"/>
</dbReference>
<feature type="compositionally biased region" description="Acidic residues" evidence="5">
    <location>
        <begin position="175"/>
        <end position="188"/>
    </location>
</feature>
<evidence type="ECO:0008006" key="8">
    <source>
        <dbReference type="Google" id="ProtNLM"/>
    </source>
</evidence>
<comment type="caution">
    <text evidence="6">The sequence shown here is derived from an EMBL/GenBank/DDBJ whole genome shotgun (WGS) entry which is preliminary data.</text>
</comment>
<dbReference type="SUPFAM" id="SSF50784">
    <property type="entry name" value="Transcription factor IIA (TFIIA), beta-barrel domain"/>
    <property type="match status" value="1"/>
</dbReference>
<keyword evidence="3" id="KW-0804">Transcription</keyword>
<evidence type="ECO:0000256" key="4">
    <source>
        <dbReference type="ARBA" id="ARBA00023242"/>
    </source>
</evidence>
<dbReference type="Gene3D" id="2.30.18.10">
    <property type="entry name" value="Transcription factor IIA (TFIIA), beta-barrel domain"/>
    <property type="match status" value="1"/>
</dbReference>
<gene>
    <name evidence="6" type="ORF">A3Q56_06917</name>
</gene>
<evidence type="ECO:0000313" key="7">
    <source>
        <dbReference type="Proteomes" id="UP000078046"/>
    </source>
</evidence>
<feature type="region of interest" description="Disordered" evidence="5">
    <location>
        <begin position="147"/>
        <end position="190"/>
    </location>
</feature>
<evidence type="ECO:0000256" key="5">
    <source>
        <dbReference type="SAM" id="MobiDB-lite"/>
    </source>
</evidence>
<dbReference type="PANTHER" id="PTHR12694">
    <property type="entry name" value="TRANSCRIPTION INITIATION FACTOR IIA SUBUNIT 1"/>
    <property type="match status" value="1"/>
</dbReference>
<evidence type="ECO:0000313" key="6">
    <source>
        <dbReference type="EMBL" id="OAF65382.1"/>
    </source>
</evidence>
<evidence type="ECO:0000256" key="3">
    <source>
        <dbReference type="ARBA" id="ARBA00023163"/>
    </source>
</evidence>
<dbReference type="GO" id="GO:0005672">
    <property type="term" value="C:transcription factor TFIIA complex"/>
    <property type="evidence" value="ECO:0007669"/>
    <property type="project" value="InterPro"/>
</dbReference>
<reference evidence="6 7" key="1">
    <citation type="submission" date="2016-04" db="EMBL/GenBank/DDBJ databases">
        <title>The genome of Intoshia linei affirms orthonectids as highly simplified spiralians.</title>
        <authorList>
            <person name="Mikhailov K.V."/>
            <person name="Slusarev G.S."/>
            <person name="Nikitin M.A."/>
            <person name="Logacheva M.D."/>
            <person name="Penin A."/>
            <person name="Aleoshin V."/>
            <person name="Panchin Y.V."/>
        </authorList>
    </citation>
    <scope>NUCLEOTIDE SEQUENCE [LARGE SCALE GENOMIC DNA]</scope>
    <source>
        <strain evidence="6">Intl2013</strain>
        <tissue evidence="6">Whole animal</tissue>
    </source>
</reference>
<proteinExistence type="inferred from homology"/>
<dbReference type="Proteomes" id="UP000078046">
    <property type="component" value="Unassembled WGS sequence"/>
</dbReference>
<evidence type="ECO:0000256" key="2">
    <source>
        <dbReference type="ARBA" id="ARBA00010059"/>
    </source>
</evidence>
<protein>
    <recommendedName>
        <fullName evidence="8">Transcription initiation factor IIA subunit 1</fullName>
    </recommendedName>
</protein>
<dbReference type="EMBL" id="LWCA01001322">
    <property type="protein sequence ID" value="OAF65382.1"/>
    <property type="molecule type" value="Genomic_DNA"/>
</dbReference>
<accession>A0A177AV31</accession>
<feature type="compositionally biased region" description="Basic residues" evidence="5">
    <location>
        <begin position="155"/>
        <end position="167"/>
    </location>
</feature>
<comment type="subcellular location">
    <subcellularLocation>
        <location evidence="1">Nucleus</location>
    </subcellularLocation>
</comment>
<sequence length="246" mass="28566">MSTLQTDFFQHVIDTVVRNVSNDLSPDDLPLESIGEFQKRWMIKYVKLSKKAQFSHQSKDNVFTEHTSFQNAIPPELVHTEPENELNFSTYKLAHKRKPIQQLDFDVSNDAKFKMDQVDGLNDTDSEDDLPLPLIDANDTINEEAQIEMIPEKSKSKKKHKSKKVKSTKPPESDISTEEELNSNDDISDDKLEIPTEFNCDDNTIIAEFKHVRKSKETWRFMMQNGIMSIKGKDYCFKKLYGDIKW</sequence>
<dbReference type="PANTHER" id="PTHR12694:SF8">
    <property type="entry name" value="TRANSCRIPTION INITIATION FACTOR IIA SUBUNIT 1"/>
    <property type="match status" value="1"/>
</dbReference>
<dbReference type="InterPro" id="IPR004855">
    <property type="entry name" value="TFIIA_asu/bsu"/>
</dbReference>
<comment type="similarity">
    <text evidence="2">Belongs to the TFIIA subunit 1 family.</text>
</comment>
<dbReference type="Pfam" id="PF03153">
    <property type="entry name" value="TFIIA"/>
    <property type="match status" value="1"/>
</dbReference>
<name>A0A177AV31_9BILA</name>
<dbReference type="GO" id="GO:0006367">
    <property type="term" value="P:transcription initiation at RNA polymerase II promoter"/>
    <property type="evidence" value="ECO:0007669"/>
    <property type="project" value="InterPro"/>
</dbReference>
<keyword evidence="4" id="KW-0539">Nucleus</keyword>
<evidence type="ECO:0000256" key="1">
    <source>
        <dbReference type="ARBA" id="ARBA00004123"/>
    </source>
</evidence>